<sequence length="239" mass="25874">MLDAVQNRDAAGEPYITSAPANSFLFEVGRVPGRVMIGLMIDPWNGDRTDPAIAEAVNDTARHLEGLGYHVSLATPDIGVSWEALVQASATIWAATTLEPATLACVRYGRHAWATDYAAALPSRAVGAWLERFDVLLTPTLPHRAPAIGTYAQGSESMSGLEWTDRVFRHSPFTPPFNVAGGTAMSVPLASDPATGLPIGLQFAAGFAREDRLLRLAGQLEQSRPWSRRRPRVWEGNPM</sequence>
<feature type="domain" description="Amidase" evidence="2">
    <location>
        <begin position="121"/>
        <end position="214"/>
    </location>
</feature>
<evidence type="ECO:0000256" key="1">
    <source>
        <dbReference type="ARBA" id="ARBA00009199"/>
    </source>
</evidence>
<dbReference type="InterPro" id="IPR000120">
    <property type="entry name" value="Amidase"/>
</dbReference>
<organism evidence="3 4">
    <name type="scientific">Burkholderia lata (strain ATCC 17760 / DSM 23089 / LMG 22485 / NCIMB 9086 / R18194 / 383)</name>
    <dbReference type="NCBI Taxonomy" id="482957"/>
    <lineage>
        <taxon>Bacteria</taxon>
        <taxon>Pseudomonadati</taxon>
        <taxon>Pseudomonadota</taxon>
        <taxon>Betaproteobacteria</taxon>
        <taxon>Burkholderiales</taxon>
        <taxon>Burkholderiaceae</taxon>
        <taxon>Burkholderia</taxon>
        <taxon>Burkholderia cepacia complex</taxon>
    </lineage>
</organism>
<dbReference type="PANTHER" id="PTHR11895:SF7">
    <property type="entry name" value="GLUTAMYL-TRNA(GLN) AMIDOTRANSFERASE SUBUNIT A, MITOCHONDRIAL"/>
    <property type="match status" value="1"/>
</dbReference>
<dbReference type="AlphaFoldDB" id="A0A6P2RYQ4"/>
<dbReference type="EMBL" id="CABVPW010000046">
    <property type="protein sequence ID" value="VWC38496.1"/>
    <property type="molecule type" value="Genomic_DNA"/>
</dbReference>
<evidence type="ECO:0000313" key="4">
    <source>
        <dbReference type="Proteomes" id="UP000494218"/>
    </source>
</evidence>
<dbReference type="PANTHER" id="PTHR11895">
    <property type="entry name" value="TRANSAMIDASE"/>
    <property type="match status" value="1"/>
</dbReference>
<gene>
    <name evidence="3" type="ORF">BLA23254_06788</name>
</gene>
<reference evidence="3 4" key="1">
    <citation type="submission" date="2019-09" db="EMBL/GenBank/DDBJ databases">
        <authorList>
            <person name="Depoorter E."/>
        </authorList>
    </citation>
    <scope>NUCLEOTIDE SEQUENCE [LARGE SCALE GENOMIC DNA]</scope>
    <source>
        <strain evidence="3">LMG 23254</strain>
    </source>
</reference>
<dbReference type="SUPFAM" id="SSF75304">
    <property type="entry name" value="Amidase signature (AS) enzymes"/>
    <property type="match status" value="1"/>
</dbReference>
<dbReference type="Pfam" id="PF01425">
    <property type="entry name" value="Amidase"/>
    <property type="match status" value="1"/>
</dbReference>
<keyword evidence="3" id="KW-0378">Hydrolase</keyword>
<evidence type="ECO:0000259" key="2">
    <source>
        <dbReference type="Pfam" id="PF01425"/>
    </source>
</evidence>
<dbReference type="Gene3D" id="3.90.1300.10">
    <property type="entry name" value="Amidase signature (AS) domain"/>
    <property type="match status" value="1"/>
</dbReference>
<proteinExistence type="inferred from homology"/>
<protein>
    <submittedName>
        <fullName evidence="3">6-aminohexanoate-cyclic-dimer hydrolase</fullName>
    </submittedName>
</protein>
<dbReference type="GO" id="GO:0016787">
    <property type="term" value="F:hydrolase activity"/>
    <property type="evidence" value="ECO:0007669"/>
    <property type="project" value="UniProtKB-KW"/>
</dbReference>
<accession>A0A6P2RYQ4</accession>
<name>A0A6P2RYQ4_BURL3</name>
<dbReference type="InterPro" id="IPR036928">
    <property type="entry name" value="AS_sf"/>
</dbReference>
<dbReference type="InterPro" id="IPR023631">
    <property type="entry name" value="Amidase_dom"/>
</dbReference>
<dbReference type="Proteomes" id="UP000494218">
    <property type="component" value="Unassembled WGS sequence"/>
</dbReference>
<comment type="similarity">
    <text evidence="1">Belongs to the amidase family.</text>
</comment>
<evidence type="ECO:0000313" key="3">
    <source>
        <dbReference type="EMBL" id="VWC38496.1"/>
    </source>
</evidence>